<proteinExistence type="predicted"/>
<organism evidence="2 3">
    <name type="scientific">Triparma columacea</name>
    <dbReference type="NCBI Taxonomy" id="722753"/>
    <lineage>
        <taxon>Eukaryota</taxon>
        <taxon>Sar</taxon>
        <taxon>Stramenopiles</taxon>
        <taxon>Ochrophyta</taxon>
        <taxon>Bolidophyceae</taxon>
        <taxon>Parmales</taxon>
        <taxon>Triparmaceae</taxon>
        <taxon>Triparma</taxon>
    </lineage>
</organism>
<feature type="signal peptide" evidence="1">
    <location>
        <begin position="1"/>
        <end position="19"/>
    </location>
</feature>
<protein>
    <submittedName>
        <fullName evidence="2">Uncharacterized protein</fullName>
    </submittedName>
</protein>
<evidence type="ECO:0000313" key="2">
    <source>
        <dbReference type="EMBL" id="GMI36682.1"/>
    </source>
</evidence>
<keyword evidence="1" id="KW-0732">Signal</keyword>
<dbReference type="OrthoDB" id="195811at2759"/>
<dbReference type="Proteomes" id="UP001165065">
    <property type="component" value="Unassembled WGS sequence"/>
</dbReference>
<keyword evidence="3" id="KW-1185">Reference proteome</keyword>
<comment type="caution">
    <text evidence="2">The sequence shown here is derived from an EMBL/GenBank/DDBJ whole genome shotgun (WGS) entry which is preliminary data.</text>
</comment>
<gene>
    <name evidence="2" type="ORF">TrCOL_g9969</name>
</gene>
<sequence length="180" mass="19542">MLSLFTILLLLLLPPPTLPASPVITVENYPLSYSYYTPYQATQFINDTAILLTKAATVTDADGDNIQTAEIHITHGFKFGDTLSYVDVSPITSSYSAEEGKLTLTGPTTASAFQTALRSIYFKASSTYHLLDIPNFHNKLVSFKVTDATTAISTEDLRAINVTGPTRVYTEGVPVIITKG</sequence>
<evidence type="ECO:0000256" key="1">
    <source>
        <dbReference type="SAM" id="SignalP"/>
    </source>
</evidence>
<reference evidence="3" key="1">
    <citation type="journal article" date="2023" name="Commun. Biol.">
        <title>Genome analysis of Parmales, the sister group of diatoms, reveals the evolutionary specialization of diatoms from phago-mixotrophs to photoautotrophs.</title>
        <authorList>
            <person name="Ban H."/>
            <person name="Sato S."/>
            <person name="Yoshikawa S."/>
            <person name="Yamada K."/>
            <person name="Nakamura Y."/>
            <person name="Ichinomiya M."/>
            <person name="Sato N."/>
            <person name="Blanc-Mathieu R."/>
            <person name="Endo H."/>
            <person name="Kuwata A."/>
            <person name="Ogata H."/>
        </authorList>
    </citation>
    <scope>NUCLEOTIDE SEQUENCE [LARGE SCALE GENOMIC DNA]</scope>
</reference>
<name>A0A9W7L7U9_9STRA</name>
<dbReference type="EMBL" id="BRYA01000067">
    <property type="protein sequence ID" value="GMI36682.1"/>
    <property type="molecule type" value="Genomic_DNA"/>
</dbReference>
<evidence type="ECO:0000313" key="3">
    <source>
        <dbReference type="Proteomes" id="UP001165065"/>
    </source>
</evidence>
<feature type="chain" id="PRO_5040968398" evidence="1">
    <location>
        <begin position="20"/>
        <end position="180"/>
    </location>
</feature>
<dbReference type="AlphaFoldDB" id="A0A9W7L7U9"/>
<accession>A0A9W7L7U9</accession>